<dbReference type="GO" id="GO:0030425">
    <property type="term" value="C:dendrite"/>
    <property type="evidence" value="ECO:0000318"/>
    <property type="project" value="GO_Central"/>
</dbReference>
<feature type="transmembrane region" description="Helical" evidence="11">
    <location>
        <begin position="150"/>
        <end position="174"/>
    </location>
</feature>
<evidence type="ECO:0000256" key="1">
    <source>
        <dbReference type="ARBA" id="ARBA00004651"/>
    </source>
</evidence>
<dbReference type="eggNOG" id="KOG3656">
    <property type="taxonomic scope" value="Eukaryota"/>
</dbReference>
<dbReference type="GO" id="GO:0045202">
    <property type="term" value="C:synapse"/>
    <property type="evidence" value="ECO:0007669"/>
    <property type="project" value="GOC"/>
</dbReference>
<dbReference type="PRINTS" id="PR00237">
    <property type="entry name" value="GPCRRHODOPSN"/>
</dbReference>
<organism evidence="13 14">
    <name type="scientific">Nematostella vectensis</name>
    <name type="common">Starlet sea anemone</name>
    <dbReference type="NCBI Taxonomy" id="45351"/>
    <lineage>
        <taxon>Eukaryota</taxon>
        <taxon>Metazoa</taxon>
        <taxon>Cnidaria</taxon>
        <taxon>Anthozoa</taxon>
        <taxon>Hexacorallia</taxon>
        <taxon>Actiniaria</taxon>
        <taxon>Edwardsiidae</taxon>
        <taxon>Nematostella</taxon>
    </lineage>
</organism>
<evidence type="ECO:0000256" key="10">
    <source>
        <dbReference type="RuleBase" id="RU000688"/>
    </source>
</evidence>
<dbReference type="PhylomeDB" id="A7RLK3"/>
<keyword evidence="14" id="KW-1185">Reference proteome</keyword>
<keyword evidence="4 11" id="KW-1133">Transmembrane helix</keyword>
<dbReference type="Proteomes" id="UP000001593">
    <property type="component" value="Unassembled WGS sequence"/>
</dbReference>
<accession>A7RLK3</accession>
<keyword evidence="8 10" id="KW-0675">Receptor</keyword>
<evidence type="ECO:0000256" key="2">
    <source>
        <dbReference type="ARBA" id="ARBA00022475"/>
    </source>
</evidence>
<evidence type="ECO:0000256" key="5">
    <source>
        <dbReference type="ARBA" id="ARBA00023040"/>
    </source>
</evidence>
<keyword evidence="6 11" id="KW-0472">Membrane</keyword>
<dbReference type="HOGENOM" id="CLU_009579_11_6_1"/>
<evidence type="ECO:0000256" key="8">
    <source>
        <dbReference type="ARBA" id="ARBA00023170"/>
    </source>
</evidence>
<dbReference type="GO" id="GO:0030594">
    <property type="term" value="F:neurotransmitter receptor activity"/>
    <property type="evidence" value="ECO:0000318"/>
    <property type="project" value="GO_Central"/>
</dbReference>
<dbReference type="Gene3D" id="1.20.1070.10">
    <property type="entry name" value="Rhodopsin 7-helix transmembrane proteins"/>
    <property type="match status" value="1"/>
</dbReference>
<keyword evidence="2" id="KW-1003">Cell membrane</keyword>
<evidence type="ECO:0000259" key="12">
    <source>
        <dbReference type="PROSITE" id="PS50262"/>
    </source>
</evidence>
<proteinExistence type="inferred from homology"/>
<evidence type="ECO:0000256" key="9">
    <source>
        <dbReference type="ARBA" id="ARBA00023224"/>
    </source>
</evidence>
<dbReference type="GO" id="GO:0005886">
    <property type="term" value="C:plasma membrane"/>
    <property type="evidence" value="ECO:0000318"/>
    <property type="project" value="GO_Central"/>
</dbReference>
<dbReference type="SUPFAM" id="SSF81321">
    <property type="entry name" value="Family A G protein-coupled receptor-like"/>
    <property type="match status" value="1"/>
</dbReference>
<dbReference type="OMA" id="YAITISC"/>
<feature type="non-terminal residue" evidence="13">
    <location>
        <position position="259"/>
    </location>
</feature>
<dbReference type="Pfam" id="PF00001">
    <property type="entry name" value="7tm_1"/>
    <property type="match status" value="1"/>
</dbReference>
<dbReference type="GO" id="GO:0007187">
    <property type="term" value="P:G protein-coupled receptor signaling pathway, coupled to cyclic nucleotide second messenger"/>
    <property type="evidence" value="ECO:0000318"/>
    <property type="project" value="GO_Central"/>
</dbReference>
<feature type="domain" description="G-protein coupled receptors family 1 profile" evidence="12">
    <location>
        <begin position="16"/>
        <end position="247"/>
    </location>
</feature>
<protein>
    <recommendedName>
        <fullName evidence="12">G-protein coupled receptors family 1 profile domain-containing protein</fullName>
    </recommendedName>
</protein>
<dbReference type="CDD" id="cd14967">
    <property type="entry name" value="7tmA_amine_R-like"/>
    <property type="match status" value="1"/>
</dbReference>
<evidence type="ECO:0000313" key="13">
    <source>
        <dbReference type="EMBL" id="EDO47619.1"/>
    </source>
</evidence>
<feature type="transmembrane region" description="Helical" evidence="11">
    <location>
        <begin position="117"/>
        <end position="138"/>
    </location>
</feature>
<evidence type="ECO:0000313" key="14">
    <source>
        <dbReference type="Proteomes" id="UP000001593"/>
    </source>
</evidence>
<evidence type="ECO:0000256" key="4">
    <source>
        <dbReference type="ARBA" id="ARBA00022989"/>
    </source>
</evidence>
<reference evidence="13 14" key="1">
    <citation type="journal article" date="2007" name="Science">
        <title>Sea anemone genome reveals ancestral eumetazoan gene repertoire and genomic organization.</title>
        <authorList>
            <person name="Putnam N.H."/>
            <person name="Srivastava M."/>
            <person name="Hellsten U."/>
            <person name="Dirks B."/>
            <person name="Chapman J."/>
            <person name="Salamov A."/>
            <person name="Terry A."/>
            <person name="Shapiro H."/>
            <person name="Lindquist E."/>
            <person name="Kapitonov V.V."/>
            <person name="Jurka J."/>
            <person name="Genikhovich G."/>
            <person name="Grigoriev I.V."/>
            <person name="Lucas S.M."/>
            <person name="Steele R.E."/>
            <person name="Finnerty J.R."/>
            <person name="Technau U."/>
            <person name="Martindale M.Q."/>
            <person name="Rokhsar D.S."/>
        </authorList>
    </citation>
    <scope>NUCLEOTIDE SEQUENCE [LARGE SCALE GENOMIC DNA]</scope>
    <source>
        <strain evidence="14">CH2 X CH6</strain>
    </source>
</reference>
<dbReference type="AlphaFoldDB" id="A7RLK3"/>
<feature type="transmembrane region" description="Helical" evidence="11">
    <location>
        <begin position="195"/>
        <end position="219"/>
    </location>
</feature>
<evidence type="ECO:0000256" key="3">
    <source>
        <dbReference type="ARBA" id="ARBA00022692"/>
    </source>
</evidence>
<dbReference type="PROSITE" id="PS00237">
    <property type="entry name" value="G_PROTEIN_RECEP_F1_1"/>
    <property type="match status" value="1"/>
</dbReference>
<keyword evidence="9 10" id="KW-0807">Transducer</keyword>
<comment type="subcellular location">
    <subcellularLocation>
        <location evidence="1">Cell membrane</location>
        <topology evidence="1">Multi-pass membrane protein</topology>
    </subcellularLocation>
</comment>
<evidence type="ECO:0000256" key="11">
    <source>
        <dbReference type="SAM" id="Phobius"/>
    </source>
</evidence>
<feature type="transmembrane region" description="Helical" evidence="11">
    <location>
        <begin position="34"/>
        <end position="54"/>
    </location>
</feature>
<dbReference type="GO" id="GO:0004993">
    <property type="term" value="F:G protein-coupled serotonin receptor activity"/>
    <property type="evidence" value="ECO:0000318"/>
    <property type="project" value="GO_Central"/>
</dbReference>
<dbReference type="PANTHER" id="PTHR24248">
    <property type="entry name" value="ADRENERGIC RECEPTOR-RELATED G-PROTEIN COUPLED RECEPTOR"/>
    <property type="match status" value="1"/>
</dbReference>
<name>A7RLK3_NEMVE</name>
<dbReference type="InterPro" id="IPR000276">
    <property type="entry name" value="GPCR_Rhodpsn"/>
</dbReference>
<feature type="non-terminal residue" evidence="13">
    <location>
        <position position="1"/>
    </location>
</feature>
<dbReference type="InParanoid" id="A7RLK3"/>
<keyword evidence="5 10" id="KW-0297">G-protein coupled receptor</keyword>
<sequence>VAATFVAMLIVFTLIGNVLVCASFALFRELRTICNYFVVSLSAADILVALLAMPFWCALQVTSNMWMFGLELQLFWSCMDILCGTASIMNLMAVSIDRHIAITMPFYYETVMSPIKAKLTIMFVWLYAITISCLRLVQWPGKQGKVYMNIAAFASFLCPLTVMVVMYLRIYLVARYQVRRIGRNYMTDVKAAKTIAVVIGVFVACWTPFFVIIICYAHHPGFNVTKTTLNVVKWMEYLNSCLNPVIYTCLNRNYRRAFR</sequence>
<gene>
    <name evidence="13" type="ORF">NEMVEDRAFT_v1g85943</name>
</gene>
<dbReference type="STRING" id="45351.A7RLK3"/>
<evidence type="ECO:0000256" key="7">
    <source>
        <dbReference type="ARBA" id="ARBA00023157"/>
    </source>
</evidence>
<feature type="transmembrane region" description="Helical" evidence="11">
    <location>
        <begin position="6"/>
        <end position="27"/>
    </location>
</feature>
<keyword evidence="7" id="KW-1015">Disulfide bond</keyword>
<dbReference type="GO" id="GO:0007268">
    <property type="term" value="P:chemical synaptic transmission"/>
    <property type="evidence" value="ECO:0000318"/>
    <property type="project" value="GO_Central"/>
</dbReference>
<dbReference type="PANTHER" id="PTHR24248:SF199">
    <property type="entry name" value="IP13425P-RELATED"/>
    <property type="match status" value="1"/>
</dbReference>
<comment type="similarity">
    <text evidence="10">Belongs to the G-protein coupled receptor 1 family.</text>
</comment>
<keyword evidence="3 10" id="KW-0812">Transmembrane</keyword>
<dbReference type="InterPro" id="IPR017452">
    <property type="entry name" value="GPCR_Rhodpsn_7TM"/>
</dbReference>
<evidence type="ECO:0000256" key="6">
    <source>
        <dbReference type="ARBA" id="ARBA00023136"/>
    </source>
</evidence>
<dbReference type="PROSITE" id="PS50262">
    <property type="entry name" value="G_PROTEIN_RECEP_F1_2"/>
    <property type="match status" value="1"/>
</dbReference>
<feature type="transmembrane region" description="Helical" evidence="11">
    <location>
        <begin position="74"/>
        <end position="96"/>
    </location>
</feature>
<dbReference type="EMBL" id="DS469518">
    <property type="protein sequence ID" value="EDO47619.1"/>
    <property type="molecule type" value="Genomic_DNA"/>
</dbReference>